<evidence type="ECO:0000313" key="1">
    <source>
        <dbReference type="EMBL" id="MFC0588682.1"/>
    </source>
</evidence>
<name>A0ABV6PFR8_9SPHN</name>
<evidence type="ECO:0000313" key="2">
    <source>
        <dbReference type="Proteomes" id="UP001589943"/>
    </source>
</evidence>
<organism evidence="1 2">
    <name type="scientific">Novosphingobium aquiterrae</name>
    <dbReference type="NCBI Taxonomy" id="624388"/>
    <lineage>
        <taxon>Bacteria</taxon>
        <taxon>Pseudomonadati</taxon>
        <taxon>Pseudomonadota</taxon>
        <taxon>Alphaproteobacteria</taxon>
        <taxon>Sphingomonadales</taxon>
        <taxon>Sphingomonadaceae</taxon>
        <taxon>Novosphingobium</taxon>
    </lineage>
</organism>
<dbReference type="SUPFAM" id="SSF53448">
    <property type="entry name" value="Nucleotide-diphospho-sugar transferases"/>
    <property type="match status" value="1"/>
</dbReference>
<dbReference type="Proteomes" id="UP001589943">
    <property type="component" value="Unassembled WGS sequence"/>
</dbReference>
<keyword evidence="2" id="KW-1185">Reference proteome</keyword>
<dbReference type="InterPro" id="IPR029044">
    <property type="entry name" value="Nucleotide-diphossugar_trans"/>
</dbReference>
<accession>A0ABV6PFR8</accession>
<evidence type="ECO:0008006" key="3">
    <source>
        <dbReference type="Google" id="ProtNLM"/>
    </source>
</evidence>
<gene>
    <name evidence="1" type="ORF">ACFFF7_04590</name>
</gene>
<protein>
    <recommendedName>
        <fullName evidence="3">Glycosyltransferase family 2 protein</fullName>
    </recommendedName>
</protein>
<reference evidence="1 2" key="1">
    <citation type="submission" date="2024-09" db="EMBL/GenBank/DDBJ databases">
        <authorList>
            <person name="Sun Q."/>
            <person name="Mori K."/>
        </authorList>
    </citation>
    <scope>NUCLEOTIDE SEQUENCE [LARGE SCALE GENOMIC DNA]</scope>
    <source>
        <strain evidence="1 2">NCAIM B.02537</strain>
    </source>
</reference>
<sequence>MDLPYGPVSTPVLLIIFRRPELVEIALDKLRAVRPATLYVAADGPRPDVPEDCLGTAACRSLIAAGIDWPCDVHLRFRDANLGVQHGVVDAIDWIFETEEQAIILEDDVAPEPDFFRFCDELLERYRDNPAVATIGGISYLQQPAQSSYHASSFIDMWGWATWRDRWRHYDAAMDAWPEFADSGRLAAMPGASPRFVRYWRMIMDETKAGRMKAWDYQWMLTCWHRGMVALHPRVPLVRNLGFGRLATNTALRSVPRFCRPTGTLTWPLVDPASLVPGTESERQMWAFRFHISARDAVIQSVRLPLARLYRKILDQFARRNRNAAGR</sequence>
<proteinExistence type="predicted"/>
<dbReference type="RefSeq" id="WP_379480175.1">
    <property type="nucleotide sequence ID" value="NZ_JBHLTL010000001.1"/>
</dbReference>
<dbReference type="Gene3D" id="3.90.550.10">
    <property type="entry name" value="Spore Coat Polysaccharide Biosynthesis Protein SpsA, Chain A"/>
    <property type="match status" value="1"/>
</dbReference>
<comment type="caution">
    <text evidence="1">The sequence shown here is derived from an EMBL/GenBank/DDBJ whole genome shotgun (WGS) entry which is preliminary data.</text>
</comment>
<dbReference type="EMBL" id="JBHLTL010000001">
    <property type="protein sequence ID" value="MFC0588682.1"/>
    <property type="molecule type" value="Genomic_DNA"/>
</dbReference>